<evidence type="ECO:0000256" key="1">
    <source>
        <dbReference type="ARBA" id="ARBA00022679"/>
    </source>
</evidence>
<dbReference type="InterPro" id="IPR016181">
    <property type="entry name" value="Acyl_CoA_acyltransferase"/>
</dbReference>
<dbReference type="CDD" id="cd04301">
    <property type="entry name" value="NAT_SF"/>
    <property type="match status" value="1"/>
</dbReference>
<dbReference type="InterPro" id="IPR000182">
    <property type="entry name" value="GNAT_dom"/>
</dbReference>
<keyword evidence="1 4" id="KW-0808">Transferase</keyword>
<evidence type="ECO:0000259" key="3">
    <source>
        <dbReference type="PROSITE" id="PS51186"/>
    </source>
</evidence>
<dbReference type="InterPro" id="IPR050832">
    <property type="entry name" value="Bact_Acetyltransf"/>
</dbReference>
<dbReference type="OrthoDB" id="6703393at2"/>
<keyword evidence="2" id="KW-0012">Acyltransferase</keyword>
<organism evidence="4 5">
    <name type="scientific">Pseudomonas entomophila</name>
    <dbReference type="NCBI Taxonomy" id="312306"/>
    <lineage>
        <taxon>Bacteria</taxon>
        <taxon>Pseudomonadati</taxon>
        <taxon>Pseudomonadota</taxon>
        <taxon>Gammaproteobacteria</taxon>
        <taxon>Pseudomonadales</taxon>
        <taxon>Pseudomonadaceae</taxon>
        <taxon>Pseudomonas</taxon>
    </lineage>
</organism>
<evidence type="ECO:0000313" key="5">
    <source>
        <dbReference type="Proteomes" id="UP000268230"/>
    </source>
</evidence>
<reference evidence="4 5" key="1">
    <citation type="submission" date="2018-12" db="EMBL/GenBank/DDBJ databases">
        <authorList>
            <person name="Li S."/>
            <person name="Yang R."/>
            <person name="Chen G."/>
            <person name="Zou L."/>
            <person name="Zhang C."/>
            <person name="Chen Y."/>
            <person name="Liu Z."/>
            <person name="Li Y."/>
            <person name="Yan Y."/>
            <person name="Huang M."/>
            <person name="Chen T."/>
        </authorList>
    </citation>
    <scope>NUCLEOTIDE SEQUENCE [LARGE SCALE GENOMIC DNA]</scope>
    <source>
        <strain evidence="4 5">1257</strain>
    </source>
</reference>
<protein>
    <submittedName>
        <fullName evidence="4">GNAT family N-acetyltransferase</fullName>
    </submittedName>
</protein>
<dbReference type="PROSITE" id="PS51186">
    <property type="entry name" value="GNAT"/>
    <property type="match status" value="1"/>
</dbReference>
<evidence type="ECO:0000256" key="2">
    <source>
        <dbReference type="ARBA" id="ARBA00023315"/>
    </source>
</evidence>
<dbReference type="KEGG" id="pory:EJA05_11440"/>
<dbReference type="Gene3D" id="3.40.630.30">
    <property type="match status" value="1"/>
</dbReference>
<dbReference type="PANTHER" id="PTHR43877:SF2">
    <property type="entry name" value="AMINOALKYLPHOSPHONATE N-ACETYLTRANSFERASE-RELATED"/>
    <property type="match status" value="1"/>
</dbReference>
<sequence>MPTWTLSTATHRNAREVVDFIDTARRGLFPMLADSPMPRDLACFEESYLEGEGLFLVAHDQGRLVACIGYLPYDHRFDQLDYRTRRTVEVVRLFVVPEYRRHGLARELFAALRAAAQRAGVEWLYLHTHPFLPGALRFWEGQGFAIVDVEEDPVWRTTHMQRVV</sequence>
<accession>A0A3S8UT05</accession>
<dbReference type="GO" id="GO:0016747">
    <property type="term" value="F:acyltransferase activity, transferring groups other than amino-acyl groups"/>
    <property type="evidence" value="ECO:0007669"/>
    <property type="project" value="InterPro"/>
</dbReference>
<dbReference type="EMBL" id="CP034338">
    <property type="protein sequence ID" value="AZL71442.1"/>
    <property type="molecule type" value="Genomic_DNA"/>
</dbReference>
<dbReference type="Pfam" id="PF00583">
    <property type="entry name" value="Acetyltransf_1"/>
    <property type="match status" value="1"/>
</dbReference>
<evidence type="ECO:0000313" key="4">
    <source>
        <dbReference type="EMBL" id="AZL71442.1"/>
    </source>
</evidence>
<proteinExistence type="predicted"/>
<dbReference type="PANTHER" id="PTHR43877">
    <property type="entry name" value="AMINOALKYLPHOSPHONATE N-ACETYLTRANSFERASE-RELATED-RELATED"/>
    <property type="match status" value="1"/>
</dbReference>
<dbReference type="AlphaFoldDB" id="A0A3S8UT05"/>
<gene>
    <name evidence="4" type="ORF">EJA05_11440</name>
</gene>
<dbReference type="Proteomes" id="UP000268230">
    <property type="component" value="Chromosome"/>
</dbReference>
<name>A0A3S8UT05_9PSED</name>
<feature type="domain" description="N-acetyltransferase" evidence="3">
    <location>
        <begin position="15"/>
        <end position="164"/>
    </location>
</feature>
<dbReference type="SUPFAM" id="SSF55729">
    <property type="entry name" value="Acyl-CoA N-acyltransferases (Nat)"/>
    <property type="match status" value="1"/>
</dbReference>